<dbReference type="Proteomes" id="UP000800040">
    <property type="component" value="Unassembled WGS sequence"/>
</dbReference>
<keyword evidence="3" id="KW-1185">Reference proteome</keyword>
<gene>
    <name evidence="2" type="ORF">BDW02DRAFT_563797</name>
</gene>
<dbReference type="OrthoDB" id="2740448at2759"/>
<reference evidence="2" key="1">
    <citation type="submission" date="2020-01" db="EMBL/GenBank/DDBJ databases">
        <authorList>
            <consortium name="DOE Joint Genome Institute"/>
            <person name="Haridas S."/>
            <person name="Albert R."/>
            <person name="Binder M."/>
            <person name="Bloem J."/>
            <person name="Labutti K."/>
            <person name="Salamov A."/>
            <person name="Andreopoulos B."/>
            <person name="Baker S.E."/>
            <person name="Barry K."/>
            <person name="Bills G."/>
            <person name="Bluhm B.H."/>
            <person name="Cannon C."/>
            <person name="Castanera R."/>
            <person name="Culley D.E."/>
            <person name="Daum C."/>
            <person name="Ezra D."/>
            <person name="Gonzalez J.B."/>
            <person name="Henrissat B."/>
            <person name="Kuo A."/>
            <person name="Liang C."/>
            <person name="Lipzen A."/>
            <person name="Lutzoni F."/>
            <person name="Magnuson J."/>
            <person name="Mondo S."/>
            <person name="Nolan M."/>
            <person name="Ohm R."/>
            <person name="Pangilinan J."/>
            <person name="Park H.-J."/>
            <person name="Ramirez L."/>
            <person name="Alfaro M."/>
            <person name="Sun H."/>
            <person name="Tritt A."/>
            <person name="Yoshinaga Y."/>
            <person name="Zwiers L.-H."/>
            <person name="Turgeon B.G."/>
            <person name="Goodwin S.B."/>
            <person name="Spatafora J.W."/>
            <person name="Crous P.W."/>
            <person name="Grigoriev I.V."/>
        </authorList>
    </citation>
    <scope>NUCLEOTIDE SEQUENCE</scope>
    <source>
        <strain evidence="2">P77</strain>
    </source>
</reference>
<feature type="non-terminal residue" evidence="2">
    <location>
        <position position="97"/>
    </location>
</feature>
<name>A0A6A5KR50_9PLEO</name>
<sequence>MSTPNSNPTKSAPSPLAPPPPTHTTTALQQDPNLWYKLQLFTYDLRNFHSNPPSRDRLNTVTDSYYIRAPYFSATEATRILHTVVVDNNNNNNNLPN</sequence>
<accession>A0A6A5KR50</accession>
<dbReference type="EMBL" id="ML975244">
    <property type="protein sequence ID" value="KAF1839748.1"/>
    <property type="molecule type" value="Genomic_DNA"/>
</dbReference>
<evidence type="ECO:0000313" key="2">
    <source>
        <dbReference type="EMBL" id="KAF1839748.1"/>
    </source>
</evidence>
<proteinExistence type="predicted"/>
<dbReference type="AlphaFoldDB" id="A0A6A5KR50"/>
<evidence type="ECO:0000256" key="1">
    <source>
        <dbReference type="SAM" id="MobiDB-lite"/>
    </source>
</evidence>
<protein>
    <submittedName>
        <fullName evidence="2">Uncharacterized protein</fullName>
    </submittedName>
</protein>
<organism evidence="2 3">
    <name type="scientific">Decorospora gaudefroyi</name>
    <dbReference type="NCBI Taxonomy" id="184978"/>
    <lineage>
        <taxon>Eukaryota</taxon>
        <taxon>Fungi</taxon>
        <taxon>Dikarya</taxon>
        <taxon>Ascomycota</taxon>
        <taxon>Pezizomycotina</taxon>
        <taxon>Dothideomycetes</taxon>
        <taxon>Pleosporomycetidae</taxon>
        <taxon>Pleosporales</taxon>
        <taxon>Pleosporineae</taxon>
        <taxon>Pleosporaceae</taxon>
        <taxon>Decorospora</taxon>
    </lineage>
</organism>
<feature type="region of interest" description="Disordered" evidence="1">
    <location>
        <begin position="1"/>
        <end position="30"/>
    </location>
</feature>
<evidence type="ECO:0000313" key="3">
    <source>
        <dbReference type="Proteomes" id="UP000800040"/>
    </source>
</evidence>